<dbReference type="EMBL" id="SNYA01000002">
    <property type="protein sequence ID" value="TDP94618.1"/>
    <property type="molecule type" value="Genomic_DNA"/>
</dbReference>
<organism evidence="2 3">
    <name type="scientific">Leucobacter luti</name>
    <dbReference type="NCBI Taxonomy" id="340320"/>
    <lineage>
        <taxon>Bacteria</taxon>
        <taxon>Bacillati</taxon>
        <taxon>Actinomycetota</taxon>
        <taxon>Actinomycetes</taxon>
        <taxon>Micrococcales</taxon>
        <taxon>Microbacteriaceae</taxon>
        <taxon>Leucobacter</taxon>
    </lineage>
</organism>
<dbReference type="AlphaFoldDB" id="A0A4V3CYL7"/>
<keyword evidence="1" id="KW-1133">Transmembrane helix</keyword>
<keyword evidence="1" id="KW-0472">Membrane</keyword>
<feature type="transmembrane region" description="Helical" evidence="1">
    <location>
        <begin position="12"/>
        <end position="32"/>
    </location>
</feature>
<feature type="transmembrane region" description="Helical" evidence="1">
    <location>
        <begin position="59"/>
        <end position="79"/>
    </location>
</feature>
<evidence type="ECO:0000256" key="1">
    <source>
        <dbReference type="SAM" id="Phobius"/>
    </source>
</evidence>
<comment type="caution">
    <text evidence="2">The sequence shown here is derived from an EMBL/GenBank/DDBJ whole genome shotgun (WGS) entry which is preliminary data.</text>
</comment>
<gene>
    <name evidence="2" type="ORF">EDF62_1039</name>
</gene>
<evidence type="ECO:0000313" key="2">
    <source>
        <dbReference type="EMBL" id="TDP94618.1"/>
    </source>
</evidence>
<feature type="transmembrane region" description="Helical" evidence="1">
    <location>
        <begin position="91"/>
        <end position="114"/>
    </location>
</feature>
<evidence type="ECO:0000313" key="3">
    <source>
        <dbReference type="Proteomes" id="UP000295601"/>
    </source>
</evidence>
<reference evidence="2 3" key="1">
    <citation type="submission" date="2019-03" db="EMBL/GenBank/DDBJ databases">
        <title>Genomic analyses of the natural microbiome of Caenorhabditis elegans.</title>
        <authorList>
            <person name="Samuel B."/>
        </authorList>
    </citation>
    <scope>NUCLEOTIDE SEQUENCE [LARGE SCALE GENOMIC DNA]</scope>
    <source>
        <strain evidence="2 3">JUb18</strain>
    </source>
</reference>
<keyword evidence="1" id="KW-0812">Transmembrane</keyword>
<protein>
    <submittedName>
        <fullName evidence="2">Uncharacterized protein</fullName>
    </submittedName>
</protein>
<sequence length="129" mass="14269">MKVRVDVIAELVTGFAIFGGFLFGLVIFVFQLRRQVIKKSDRQKTVGLAQFIDQLFSNVLYAVLISFVLVVVAVTLATFEPADADGNKLGLAPLAGALMFFVFAHLLGVLYMCLGRTRRAYLELKRLPA</sequence>
<proteinExistence type="predicted"/>
<accession>A0A4V3CYL7</accession>
<dbReference type="Proteomes" id="UP000295601">
    <property type="component" value="Unassembled WGS sequence"/>
</dbReference>
<keyword evidence="3" id="KW-1185">Reference proteome</keyword>
<name>A0A4V3CYL7_9MICO</name>